<dbReference type="EMBL" id="CP138335">
    <property type="protein sequence ID" value="XBW08146.1"/>
    <property type="molecule type" value="Genomic_DNA"/>
</dbReference>
<evidence type="ECO:0000256" key="1">
    <source>
        <dbReference type="ARBA" id="ARBA00004141"/>
    </source>
</evidence>
<dbReference type="Pfam" id="PF01066">
    <property type="entry name" value="CDP-OH_P_transf"/>
    <property type="match status" value="1"/>
</dbReference>
<evidence type="ECO:0000256" key="2">
    <source>
        <dbReference type="ARBA" id="ARBA00010441"/>
    </source>
</evidence>
<dbReference type="Gene3D" id="1.20.120.1760">
    <property type="match status" value="1"/>
</dbReference>
<evidence type="ECO:0000256" key="8">
    <source>
        <dbReference type="ARBA" id="ARBA00023136"/>
    </source>
</evidence>
<feature type="transmembrane region" description="Helical" evidence="12">
    <location>
        <begin position="169"/>
        <end position="192"/>
    </location>
</feature>
<sequence>MPDSPSSSANQGGMSTAQPEMSDRIWTLPNLISISRLLLLLPLTVWFLVQQNYVGALWSLVALGITDWLDGFLARRLNLVTRFGKNLDPLADRLSVLAVVWALIVDGILPWPYIVVIAGIDVTVGLLGLAWFGGPPDIPVSRVGKARTAGILVSLPLLILEAATGIEWIGVVGLVILTFSVIGHVWAGLGYLRIMHALHRTRLAEVAAAKETQQ</sequence>
<comment type="similarity">
    <text evidence="2 11">Belongs to the CDP-alcohol phosphatidyltransferase class-I family.</text>
</comment>
<evidence type="ECO:0000256" key="12">
    <source>
        <dbReference type="SAM" id="Phobius"/>
    </source>
</evidence>
<dbReference type="GO" id="GO:0016020">
    <property type="term" value="C:membrane"/>
    <property type="evidence" value="ECO:0007669"/>
    <property type="project" value="UniProtKB-SubCell"/>
</dbReference>
<dbReference type="EC" id="2.7.8.-" evidence="13"/>
<dbReference type="AlphaFoldDB" id="A0AAU7V915"/>
<dbReference type="PROSITE" id="PS00379">
    <property type="entry name" value="CDP_ALCOHOL_P_TRANSF"/>
    <property type="match status" value="1"/>
</dbReference>
<dbReference type="RefSeq" id="WP_350258345.1">
    <property type="nucleotide sequence ID" value="NZ_CP138335.1"/>
</dbReference>
<comment type="subcellular location">
    <subcellularLocation>
        <location evidence="1">Membrane</location>
        <topology evidence="1">Multi-pass membrane protein</topology>
    </subcellularLocation>
</comment>
<evidence type="ECO:0000256" key="6">
    <source>
        <dbReference type="ARBA" id="ARBA00022989"/>
    </source>
</evidence>
<keyword evidence="4 11" id="KW-0808">Transferase</keyword>
<protein>
    <submittedName>
        <fullName evidence="13">CDP-alcohol phosphatidyltransferase family protein</fullName>
        <ecNumber evidence="13">2.7.8.-</ecNumber>
    </submittedName>
</protein>
<feature type="transmembrane region" description="Helical" evidence="12">
    <location>
        <begin position="146"/>
        <end position="163"/>
    </location>
</feature>
<dbReference type="InterPro" id="IPR043130">
    <property type="entry name" value="CDP-OH_PTrfase_TM_dom"/>
</dbReference>
<evidence type="ECO:0000313" key="13">
    <source>
        <dbReference type="EMBL" id="XBW08146.1"/>
    </source>
</evidence>
<evidence type="ECO:0000256" key="9">
    <source>
        <dbReference type="ARBA" id="ARBA00023209"/>
    </source>
</evidence>
<evidence type="ECO:0000256" key="3">
    <source>
        <dbReference type="ARBA" id="ARBA00022516"/>
    </source>
</evidence>
<keyword evidence="10" id="KW-1208">Phospholipid metabolism</keyword>
<organism evidence="13">
    <name type="scientific">Scrofimicrobium appendicitidis</name>
    <dbReference type="NCBI Taxonomy" id="3079930"/>
    <lineage>
        <taxon>Bacteria</taxon>
        <taxon>Bacillati</taxon>
        <taxon>Actinomycetota</taxon>
        <taxon>Actinomycetes</taxon>
        <taxon>Actinomycetales</taxon>
        <taxon>Actinomycetaceae</taxon>
        <taxon>Scrofimicrobium</taxon>
    </lineage>
</organism>
<dbReference type="InterPro" id="IPR050324">
    <property type="entry name" value="CDP-alcohol_PTase-I"/>
</dbReference>
<proteinExistence type="inferred from homology"/>
<feature type="transmembrane region" description="Helical" evidence="12">
    <location>
        <begin position="111"/>
        <end position="134"/>
    </location>
</feature>
<keyword evidence="7" id="KW-0443">Lipid metabolism</keyword>
<dbReference type="KEGG" id="sapp:SAC06_00880"/>
<dbReference type="GO" id="GO:0008444">
    <property type="term" value="F:CDP-diacylglycerol-glycerol-3-phosphate 3-phosphatidyltransferase activity"/>
    <property type="evidence" value="ECO:0007669"/>
    <property type="project" value="InterPro"/>
</dbReference>
<dbReference type="PIRSF" id="PIRSF000847">
    <property type="entry name" value="Phos_ph_gly_syn"/>
    <property type="match status" value="1"/>
</dbReference>
<gene>
    <name evidence="13" type="ORF">SAC06_00880</name>
</gene>
<evidence type="ECO:0000256" key="7">
    <source>
        <dbReference type="ARBA" id="ARBA00023098"/>
    </source>
</evidence>
<keyword evidence="5 12" id="KW-0812">Transmembrane</keyword>
<dbReference type="InterPro" id="IPR004570">
    <property type="entry name" value="Phosphatidylglycerol_P_synth"/>
</dbReference>
<keyword evidence="9" id="KW-0594">Phospholipid biosynthesis</keyword>
<dbReference type="PANTHER" id="PTHR14269">
    <property type="entry name" value="CDP-DIACYLGLYCEROL--GLYCEROL-3-PHOSPHATE 3-PHOSPHATIDYLTRANSFERASE-RELATED"/>
    <property type="match status" value="1"/>
</dbReference>
<evidence type="ECO:0000256" key="10">
    <source>
        <dbReference type="ARBA" id="ARBA00023264"/>
    </source>
</evidence>
<dbReference type="PANTHER" id="PTHR14269:SF62">
    <property type="entry name" value="CDP-DIACYLGLYCEROL--GLYCEROL-3-PHOSPHATE 3-PHOSPHATIDYLTRANSFERASE 1, CHLOROPLASTIC"/>
    <property type="match status" value="1"/>
</dbReference>
<dbReference type="GO" id="GO:0046474">
    <property type="term" value="P:glycerophospholipid biosynthetic process"/>
    <property type="evidence" value="ECO:0007669"/>
    <property type="project" value="TreeGrafter"/>
</dbReference>
<dbReference type="InterPro" id="IPR048254">
    <property type="entry name" value="CDP_ALCOHOL_P_TRANSF_CS"/>
</dbReference>
<name>A0AAU7V915_9ACTO</name>
<feature type="transmembrane region" description="Helical" evidence="12">
    <location>
        <begin position="55"/>
        <end position="74"/>
    </location>
</feature>
<evidence type="ECO:0000256" key="11">
    <source>
        <dbReference type="RuleBase" id="RU003750"/>
    </source>
</evidence>
<reference evidence="13" key="1">
    <citation type="submission" date="2023-11" db="EMBL/GenBank/DDBJ databases">
        <title>Scrofimicrobium hongkongense sp. nov., isolated from a patient with peritonitis.</title>
        <authorList>
            <person name="Lao H.Y."/>
            <person name="Wong A.Y.P."/>
            <person name="Ng T.L."/>
            <person name="Wong R.Y.L."/>
            <person name="Yau M.C.Y."/>
            <person name="Lam J.Y.W."/>
            <person name="Siu G.K.H."/>
        </authorList>
    </citation>
    <scope>NUCLEOTIDE SEQUENCE</scope>
    <source>
        <strain evidence="13">R131</strain>
    </source>
</reference>
<feature type="transmembrane region" description="Helical" evidence="12">
    <location>
        <begin position="31"/>
        <end position="49"/>
    </location>
</feature>
<keyword evidence="6 12" id="KW-1133">Transmembrane helix</keyword>
<keyword evidence="8 12" id="KW-0472">Membrane</keyword>
<evidence type="ECO:0000256" key="4">
    <source>
        <dbReference type="ARBA" id="ARBA00022679"/>
    </source>
</evidence>
<dbReference type="InterPro" id="IPR000462">
    <property type="entry name" value="CDP-OH_P_trans"/>
</dbReference>
<evidence type="ECO:0000256" key="5">
    <source>
        <dbReference type="ARBA" id="ARBA00022692"/>
    </source>
</evidence>
<keyword evidence="3" id="KW-0444">Lipid biosynthesis</keyword>
<accession>A0AAU7V915</accession>